<dbReference type="AlphaFoldDB" id="A1ZG18"/>
<evidence type="ECO:0000259" key="8">
    <source>
        <dbReference type="Pfam" id="PF25183"/>
    </source>
</evidence>
<keyword evidence="6" id="KW-0998">Cell outer membrane</keyword>
<dbReference type="GO" id="GO:0044718">
    <property type="term" value="P:siderophore transmembrane transport"/>
    <property type="evidence" value="ECO:0007669"/>
    <property type="project" value="TreeGrafter"/>
</dbReference>
<dbReference type="OrthoDB" id="9768147at2"/>
<dbReference type="PANTHER" id="PTHR30069">
    <property type="entry name" value="TONB-DEPENDENT OUTER MEMBRANE RECEPTOR"/>
    <property type="match status" value="1"/>
</dbReference>
<dbReference type="Pfam" id="PF13620">
    <property type="entry name" value="CarboxypepD_reg"/>
    <property type="match status" value="1"/>
</dbReference>
<protein>
    <submittedName>
        <fullName evidence="9">OmpA-related protein</fullName>
    </submittedName>
</protein>
<keyword evidence="4" id="KW-0812">Transmembrane</keyword>
<dbReference type="Proteomes" id="UP000004095">
    <property type="component" value="Unassembled WGS sequence"/>
</dbReference>
<dbReference type="Gene3D" id="2.40.170.20">
    <property type="entry name" value="TonB-dependent receptor, beta-barrel domain"/>
    <property type="match status" value="1"/>
</dbReference>
<keyword evidence="3" id="KW-1134">Transmembrane beta strand</keyword>
<keyword evidence="2" id="KW-0813">Transport</keyword>
<dbReference type="Gene3D" id="2.60.40.1120">
    <property type="entry name" value="Carboxypeptidase-like, regulatory domain"/>
    <property type="match status" value="1"/>
</dbReference>
<dbReference type="eggNOG" id="COG1629">
    <property type="taxonomic scope" value="Bacteria"/>
</dbReference>
<dbReference type="Pfam" id="PF25183">
    <property type="entry name" value="OMP_b-brl_4"/>
    <property type="match status" value="2"/>
</dbReference>
<evidence type="ECO:0000256" key="5">
    <source>
        <dbReference type="ARBA" id="ARBA00023136"/>
    </source>
</evidence>
<evidence type="ECO:0000256" key="6">
    <source>
        <dbReference type="ARBA" id="ARBA00023237"/>
    </source>
</evidence>
<evidence type="ECO:0000313" key="9">
    <source>
        <dbReference type="EMBL" id="EAY30435.1"/>
    </source>
</evidence>
<evidence type="ECO:0000256" key="3">
    <source>
        <dbReference type="ARBA" id="ARBA00022452"/>
    </source>
</evidence>
<evidence type="ECO:0000256" key="4">
    <source>
        <dbReference type="ARBA" id="ARBA00022692"/>
    </source>
</evidence>
<feature type="domain" description="TonB-dependent transporter Oar-like beta-barrel" evidence="8">
    <location>
        <begin position="681"/>
        <end position="990"/>
    </location>
</feature>
<comment type="subcellular location">
    <subcellularLocation>
        <location evidence="1">Cell outer membrane</location>
        <topology evidence="1">Multi-pass membrane protein</topology>
    </subcellularLocation>
</comment>
<feature type="domain" description="TonB-dependent transporter Oar-like beta-barrel" evidence="8">
    <location>
        <begin position="236"/>
        <end position="672"/>
    </location>
</feature>
<reference evidence="9 10" key="1">
    <citation type="submission" date="2007-01" db="EMBL/GenBank/DDBJ databases">
        <authorList>
            <person name="Haygood M."/>
            <person name="Podell S."/>
            <person name="Anderson C."/>
            <person name="Hopkinson B."/>
            <person name="Roe K."/>
            <person name="Barbeau K."/>
            <person name="Gaasterland T."/>
            <person name="Ferriera S."/>
            <person name="Johnson J."/>
            <person name="Kravitz S."/>
            <person name="Beeson K."/>
            <person name="Sutton G."/>
            <person name="Rogers Y.-H."/>
            <person name="Friedman R."/>
            <person name="Frazier M."/>
            <person name="Venter J.C."/>
        </authorList>
    </citation>
    <scope>NUCLEOTIDE SEQUENCE [LARGE SCALE GENOMIC DNA]</scope>
    <source>
        <strain evidence="9 10">ATCC 23134</strain>
    </source>
</reference>
<dbReference type="RefSeq" id="WP_002694662.1">
    <property type="nucleotide sequence ID" value="NZ_AAWS01000006.1"/>
</dbReference>
<evidence type="ECO:0000256" key="7">
    <source>
        <dbReference type="SAM" id="SignalP"/>
    </source>
</evidence>
<keyword evidence="7" id="KW-0732">Signal</keyword>
<dbReference type="SUPFAM" id="SSF49464">
    <property type="entry name" value="Carboxypeptidase regulatory domain-like"/>
    <property type="match status" value="1"/>
</dbReference>
<dbReference type="GO" id="GO:0009279">
    <property type="term" value="C:cell outer membrane"/>
    <property type="evidence" value="ECO:0007669"/>
    <property type="project" value="UniProtKB-SubCell"/>
</dbReference>
<dbReference type="InterPro" id="IPR039426">
    <property type="entry name" value="TonB-dep_rcpt-like"/>
</dbReference>
<organism evidence="9 10">
    <name type="scientific">Microscilla marina ATCC 23134</name>
    <dbReference type="NCBI Taxonomy" id="313606"/>
    <lineage>
        <taxon>Bacteria</taxon>
        <taxon>Pseudomonadati</taxon>
        <taxon>Bacteroidota</taxon>
        <taxon>Cytophagia</taxon>
        <taxon>Cytophagales</taxon>
        <taxon>Microscillaceae</taxon>
        <taxon>Microscilla</taxon>
    </lineage>
</organism>
<evidence type="ECO:0000313" key="10">
    <source>
        <dbReference type="Proteomes" id="UP000004095"/>
    </source>
</evidence>
<proteinExistence type="predicted"/>
<feature type="signal peptide" evidence="7">
    <location>
        <begin position="1"/>
        <end position="23"/>
    </location>
</feature>
<dbReference type="PANTHER" id="PTHR30069:SF46">
    <property type="entry name" value="OAR PROTEIN"/>
    <property type="match status" value="1"/>
</dbReference>
<dbReference type="GO" id="GO:0015344">
    <property type="term" value="F:siderophore uptake transmembrane transporter activity"/>
    <property type="evidence" value="ECO:0007669"/>
    <property type="project" value="TreeGrafter"/>
</dbReference>
<comment type="caution">
    <text evidence="9">The sequence shown here is derived from an EMBL/GenBank/DDBJ whole genome shotgun (WGS) entry which is preliminary data.</text>
</comment>
<evidence type="ECO:0000256" key="2">
    <source>
        <dbReference type="ARBA" id="ARBA00022448"/>
    </source>
</evidence>
<keyword evidence="10" id="KW-1185">Reference proteome</keyword>
<dbReference type="InterPro" id="IPR008969">
    <property type="entry name" value="CarboxyPept-like_regulatory"/>
</dbReference>
<dbReference type="InterPro" id="IPR036942">
    <property type="entry name" value="Beta-barrel_TonB_sf"/>
</dbReference>
<evidence type="ECO:0000256" key="1">
    <source>
        <dbReference type="ARBA" id="ARBA00004571"/>
    </source>
</evidence>
<dbReference type="EMBL" id="AAWS01000006">
    <property type="protein sequence ID" value="EAY30435.1"/>
    <property type="molecule type" value="Genomic_DNA"/>
</dbReference>
<name>A1ZG18_MICM2</name>
<feature type="chain" id="PRO_5002642154" evidence="7">
    <location>
        <begin position="24"/>
        <end position="1050"/>
    </location>
</feature>
<keyword evidence="5" id="KW-0472">Membrane</keyword>
<dbReference type="InterPro" id="IPR057601">
    <property type="entry name" value="Oar-like_b-barrel"/>
</dbReference>
<dbReference type="SUPFAM" id="SSF56935">
    <property type="entry name" value="Porins"/>
    <property type="match status" value="1"/>
</dbReference>
<accession>A1ZG18</accession>
<sequence length="1050" mass="116663">MIKRFTLIVSVLGVLAGFTNTFAQVTNSAFNGKVTDNKNEPLPGATVVIVHKPTGTQYGAVTQASGRFYLPNLRPGGPYTFQVNFVGFKPQKKENVFVKLGQNLAVDFQLKADAATLEQVVVVSDQLFNNDRTGATSNINRDKIEALPTISRSQQDYTRLTPQSDGNSFMGRNALFNNFSLDGSIFNNSFGLDAPTPGGQTSAQPVSLDAIDQLQVSIAPYDVRQSGFTGAGVNAITKSGTNEFKGSVYTFIRNEQMIGNKVADEEVTNPDLKFTQYGFRLGGPIIKDKLFFFINGESVRREDPGSNFIASRPGIAGVNVSRVEASVMDQISNRLRDQYGYETGPYENYVYNTTNDKFLAKLDWNINKQNRLTLRYNYLKSVREQGPNPFAINFTGGRSPSVNTLPFRNSGYAINNNINSIVAELSTSLGSKMSNNLVVGYTQFRDFRTPFSTPFPTIEIAENNLSYTTVGYEPFSVNNVLDQDVFQFTNNFTIYTGKNTWTFGANFEMFQFNNSFNLFYYGVFPVPASAGGYSFSSVADFLATTDPNDAAYRDYNAEVAQFQQKPFNLVEVDLGQLGVYGQLERQINNQVKLTFGFRVDFPMYFSSITSNPLVTALTFKDNEDNNEKLDVGELPNVNPLFAPRFGFNVDLNGDQSTQLRGGTGIFSGRVPFVWIGNQASNRGSNDPANIGVVNATAEGFRFPQVWKTNLAVDQKLPWGMVGTLELLYSKDVNGVTVRNANLAAPTRTLPDGRVGFDATNNKVNNQVAGAYVLDNTNKGYQLSLTAQLKKRFKGGLDIGLAYSYLDSRDMLISTEISQFIFEGNPIQGNPNQPNLSFSQFGLKHRIIGSLTYRKEYAKNFATSVALFYESGQGGRYSYTYSGDLNGDGVAANDLIYVPKSQSEINLVDIRDANGNVTKTAAQQWTELNAFVEQDPYMSKNRGKILERNGALSPWFHNIDFRILQDFYVKVGGKRNTLQLSLDVLNLGNLLNSRWGIREVFNITQPISFVGNDANGNPQYQYTNTFTESFRNDVSLISRWRAQIGIRYIFN</sequence>
<gene>
    <name evidence="9" type="ORF">M23134_03071</name>
</gene>